<feature type="transmembrane region" description="Helical" evidence="7">
    <location>
        <begin position="292"/>
        <end position="313"/>
    </location>
</feature>
<comment type="similarity">
    <text evidence="2">Belongs to the acyltransferase 3 family.</text>
</comment>
<feature type="transmembrane region" description="Helical" evidence="7">
    <location>
        <begin position="48"/>
        <end position="69"/>
    </location>
</feature>
<evidence type="ECO:0000256" key="5">
    <source>
        <dbReference type="ARBA" id="ARBA00022989"/>
    </source>
</evidence>
<feature type="transmembrane region" description="Helical" evidence="7">
    <location>
        <begin position="90"/>
        <end position="109"/>
    </location>
</feature>
<dbReference type="Pfam" id="PF01757">
    <property type="entry name" value="Acyl_transf_3"/>
    <property type="match status" value="1"/>
</dbReference>
<evidence type="ECO:0000259" key="8">
    <source>
        <dbReference type="Pfam" id="PF01757"/>
    </source>
</evidence>
<evidence type="ECO:0000256" key="1">
    <source>
        <dbReference type="ARBA" id="ARBA00004651"/>
    </source>
</evidence>
<evidence type="ECO:0000256" key="3">
    <source>
        <dbReference type="ARBA" id="ARBA00022475"/>
    </source>
</evidence>
<dbReference type="AlphaFoldDB" id="A0A212J278"/>
<accession>A0A212J278</accession>
<feature type="domain" description="Acyltransferase 3" evidence="8">
    <location>
        <begin position="10"/>
        <end position="374"/>
    </location>
</feature>
<feature type="transmembrane region" description="Helical" evidence="7">
    <location>
        <begin position="137"/>
        <end position="154"/>
    </location>
</feature>
<keyword evidence="3" id="KW-1003">Cell membrane</keyword>
<dbReference type="GO" id="GO:0009246">
    <property type="term" value="P:enterobacterial common antigen biosynthetic process"/>
    <property type="evidence" value="ECO:0007669"/>
    <property type="project" value="TreeGrafter"/>
</dbReference>
<dbReference type="PANTHER" id="PTHR40074:SF2">
    <property type="entry name" value="O-ACETYLTRANSFERASE WECH"/>
    <property type="match status" value="1"/>
</dbReference>
<keyword evidence="6 7" id="KW-0472">Membrane</keyword>
<dbReference type="EMBL" id="FLUQ01000001">
    <property type="protein sequence ID" value="SBV93576.1"/>
    <property type="molecule type" value="Genomic_DNA"/>
</dbReference>
<evidence type="ECO:0000313" key="9">
    <source>
        <dbReference type="EMBL" id="SBV93576.1"/>
    </source>
</evidence>
<dbReference type="PANTHER" id="PTHR40074">
    <property type="entry name" value="O-ACETYLTRANSFERASE WECH"/>
    <property type="match status" value="1"/>
</dbReference>
<evidence type="ECO:0000256" key="4">
    <source>
        <dbReference type="ARBA" id="ARBA00022692"/>
    </source>
</evidence>
<feature type="transmembrane region" description="Helical" evidence="7">
    <location>
        <begin position="334"/>
        <end position="351"/>
    </location>
</feature>
<reference evidence="9" key="1">
    <citation type="submission" date="2016-04" db="EMBL/GenBank/DDBJ databases">
        <authorList>
            <person name="Evans L.H."/>
            <person name="Alamgir A."/>
            <person name="Owens N."/>
            <person name="Weber N.D."/>
            <person name="Virtaneva K."/>
            <person name="Barbian K."/>
            <person name="Babar A."/>
            <person name="Rosenke K."/>
        </authorList>
    </citation>
    <scope>NUCLEOTIDE SEQUENCE</scope>
    <source>
        <strain evidence="9">86</strain>
    </source>
</reference>
<gene>
    <name evidence="9" type="ORF">KL86DPRO_10555</name>
</gene>
<evidence type="ECO:0000256" key="2">
    <source>
        <dbReference type="ARBA" id="ARBA00007400"/>
    </source>
</evidence>
<comment type="subcellular location">
    <subcellularLocation>
        <location evidence="1">Cell membrane</location>
        <topology evidence="1">Multi-pass membrane protein</topology>
    </subcellularLocation>
</comment>
<feature type="transmembrane region" description="Helical" evidence="7">
    <location>
        <begin position="12"/>
        <end position="28"/>
    </location>
</feature>
<organism evidence="9">
    <name type="scientific">uncultured delta proteobacterium</name>
    <dbReference type="NCBI Taxonomy" id="34034"/>
    <lineage>
        <taxon>Bacteria</taxon>
        <taxon>Deltaproteobacteria</taxon>
        <taxon>environmental samples</taxon>
    </lineage>
</organism>
<protein>
    <recommendedName>
        <fullName evidence="8">Acyltransferase 3 domain-containing protein</fullName>
    </recommendedName>
</protein>
<keyword evidence="5 7" id="KW-1133">Transmembrane helix</keyword>
<sequence length="400" mass="44832">MHHPQITLQKTVCLFGIIVFHALLPFTTQTPSSFWKLYADTQAAGGDYIATALSFALVPSFIFASGFLLEKTMQSGPAFSALLEKRIHRLLAPWFLVMLFWLVPLYTLFDIPAYNRPAGTSFGGTLLAGLQGRFTDHLWFLLVLFWASLFWMICRPLLERTPDPAFPAAFTKPGLAPWLEKAREKAESLKPAWANPEWFRLHWESPVVPARDLAGIGLAVVAAIVLRVAGKNLTWYCFNESAGPILFVYCGMLAYRHRDWLDTFLWKNFAKIFPLTAAAFLILLPAGHGHFLLSWLLGVLGALLTYQLSLLFVRIGFPAKKASGVYAFFEKNTFRFYLFHAPTVLLVFMGLDTLNVFSPWLCILLTVVLTLCITAGVVLCSHKLEQTQLPKIAAGMRPGN</sequence>
<evidence type="ECO:0000256" key="7">
    <source>
        <dbReference type="SAM" id="Phobius"/>
    </source>
</evidence>
<feature type="transmembrane region" description="Helical" evidence="7">
    <location>
        <begin position="357"/>
        <end position="381"/>
    </location>
</feature>
<proteinExistence type="inferred from homology"/>
<name>A0A212J278_9DELT</name>
<evidence type="ECO:0000256" key="6">
    <source>
        <dbReference type="ARBA" id="ARBA00023136"/>
    </source>
</evidence>
<keyword evidence="4 7" id="KW-0812">Transmembrane</keyword>
<dbReference type="GO" id="GO:0016413">
    <property type="term" value="F:O-acetyltransferase activity"/>
    <property type="evidence" value="ECO:0007669"/>
    <property type="project" value="TreeGrafter"/>
</dbReference>
<feature type="transmembrane region" description="Helical" evidence="7">
    <location>
        <begin position="269"/>
        <end position="286"/>
    </location>
</feature>
<dbReference type="InterPro" id="IPR002656">
    <property type="entry name" value="Acyl_transf_3_dom"/>
</dbReference>
<dbReference type="GO" id="GO:0005886">
    <property type="term" value="C:plasma membrane"/>
    <property type="evidence" value="ECO:0007669"/>
    <property type="project" value="UniProtKB-SubCell"/>
</dbReference>